<keyword evidence="1" id="KW-0812">Transmembrane</keyword>
<reference evidence="2 3" key="1">
    <citation type="submission" date="2017-09" db="EMBL/GenBank/DDBJ databases">
        <title>High-quality draft genome sequence of Butyrivibrio fibrisolvens INBov1, isolated from cow rumen.</title>
        <authorList>
            <person name="Rodriguez Hernaez J."/>
            <person name="Rivarola M."/>
            <person name="Paniego N."/>
            <person name="Cravero S."/>
            <person name="Ceron Cucchi M."/>
            <person name="Martinez M.C."/>
        </authorList>
    </citation>
    <scope>NUCLEOTIDE SEQUENCE [LARGE SCALE GENOMIC DNA]</scope>
    <source>
        <strain evidence="2 3">INBov1</strain>
    </source>
</reference>
<feature type="transmembrane region" description="Helical" evidence="1">
    <location>
        <begin position="260"/>
        <end position="283"/>
    </location>
</feature>
<feature type="transmembrane region" description="Helical" evidence="1">
    <location>
        <begin position="320"/>
        <end position="337"/>
    </location>
</feature>
<feature type="transmembrane region" description="Helical" evidence="1">
    <location>
        <begin position="75"/>
        <end position="95"/>
    </location>
</feature>
<protein>
    <recommendedName>
        <fullName evidence="4">Glycosyltransferase RgtA/B/C/D-like domain-containing protein</fullName>
    </recommendedName>
</protein>
<gene>
    <name evidence="2" type="ORF">CPT75_03240</name>
</gene>
<keyword evidence="1" id="KW-0472">Membrane</keyword>
<keyword evidence="1" id="KW-1133">Transmembrane helix</keyword>
<feature type="transmembrane region" description="Helical" evidence="1">
    <location>
        <begin position="409"/>
        <end position="429"/>
    </location>
</feature>
<feature type="transmembrane region" description="Helical" evidence="1">
    <location>
        <begin position="172"/>
        <end position="204"/>
    </location>
</feature>
<feature type="transmembrane region" description="Helical" evidence="1">
    <location>
        <begin position="123"/>
        <end position="140"/>
    </location>
</feature>
<sequence>MTYIVILIIAAVLLLYRSFLGFDQTDESYYYALAKRLCQGDGPFVDEWYPSQFSSVLLKPFYKIYTFFVPDGTGIILAGRITYLVLAVLIAVFIFRNMHKNKKVSLTTALLYLFYARQNVMGLSYYQLYPSFMILALIFIKKAVEVYKDTGFVSVESDKKSFILFGDHFAKIYLYTILAGAFVSMAVICMPFLAPFVFFIWIVAMFRNRKAFCFVIGVVIIAVIYIWQVLHNSSIEELMINLQYVIENPDYADLSTLTKIIKTILTLGLNCLTGAVVMIVLIIMRIRKRPVSNNTFIVTSIIAFVLMLIFGEGFTSTGTVYIQISFIGAAYIVRMIIDRSGKGIKELISNWPVIMYISGPVMAFAFWLGSDTCATCLCTGFVVSSMGAVAIIYDYVAENSEKYCESNKRIIAMLFVLMIISSCYVRVFGPIYRDSADRSALNTRISQGPAKGLWAEAEDAEQYDEVYAVLKNFEQKYPDSELKIFYSKFLPWAYLCTDYRFAAQTPWRIALVNEQLEIYEEIHPENIPDIVVIFNEDIGITNGMDGGEHMNEWNPREGYLWDYMTEQGYTQITTSVADIFIRRDL</sequence>
<organism evidence="2 3">
    <name type="scientific">Butyrivibrio fibrisolvens</name>
    <dbReference type="NCBI Taxonomy" id="831"/>
    <lineage>
        <taxon>Bacteria</taxon>
        <taxon>Bacillati</taxon>
        <taxon>Bacillota</taxon>
        <taxon>Clostridia</taxon>
        <taxon>Lachnospirales</taxon>
        <taxon>Lachnospiraceae</taxon>
        <taxon>Butyrivibrio</taxon>
    </lineage>
</organism>
<accession>A0A317G0T0</accession>
<feature type="transmembrane region" description="Helical" evidence="1">
    <location>
        <begin position="374"/>
        <end position="397"/>
    </location>
</feature>
<comment type="caution">
    <text evidence="2">The sequence shown here is derived from an EMBL/GenBank/DDBJ whole genome shotgun (WGS) entry which is preliminary data.</text>
</comment>
<keyword evidence="3" id="KW-1185">Reference proteome</keyword>
<evidence type="ECO:0008006" key="4">
    <source>
        <dbReference type="Google" id="ProtNLM"/>
    </source>
</evidence>
<evidence type="ECO:0000313" key="3">
    <source>
        <dbReference type="Proteomes" id="UP000245488"/>
    </source>
</evidence>
<dbReference type="RefSeq" id="WP_110072079.1">
    <property type="nucleotide sequence ID" value="NZ_CM009896.1"/>
</dbReference>
<evidence type="ECO:0000313" key="2">
    <source>
        <dbReference type="EMBL" id="PWT26203.1"/>
    </source>
</evidence>
<evidence type="ECO:0000256" key="1">
    <source>
        <dbReference type="SAM" id="Phobius"/>
    </source>
</evidence>
<feature type="transmembrane region" description="Helical" evidence="1">
    <location>
        <begin position="295"/>
        <end position="314"/>
    </location>
</feature>
<dbReference type="EMBL" id="NXNG01000001">
    <property type="protein sequence ID" value="PWT26203.1"/>
    <property type="molecule type" value="Genomic_DNA"/>
</dbReference>
<dbReference type="Proteomes" id="UP000245488">
    <property type="component" value="Chromosome"/>
</dbReference>
<dbReference type="AlphaFoldDB" id="A0A317G0T0"/>
<name>A0A317G0T0_BUTFI</name>
<feature type="transmembrane region" description="Helical" evidence="1">
    <location>
        <begin position="349"/>
        <end position="368"/>
    </location>
</feature>
<proteinExistence type="predicted"/>
<feature type="transmembrane region" description="Helical" evidence="1">
    <location>
        <begin position="211"/>
        <end position="230"/>
    </location>
</feature>